<feature type="region of interest" description="Disordered" evidence="1">
    <location>
        <begin position="1"/>
        <end position="126"/>
    </location>
</feature>
<name>A0ABN2VH67_9ACTN</name>
<feature type="compositionally biased region" description="Low complexity" evidence="1">
    <location>
        <begin position="42"/>
        <end position="58"/>
    </location>
</feature>
<dbReference type="Proteomes" id="UP001500016">
    <property type="component" value="Unassembled WGS sequence"/>
</dbReference>
<dbReference type="EMBL" id="BAAAPE010000001">
    <property type="protein sequence ID" value="GAA2062429.1"/>
    <property type="molecule type" value="Genomic_DNA"/>
</dbReference>
<evidence type="ECO:0000313" key="2">
    <source>
        <dbReference type="EMBL" id="GAA2062429.1"/>
    </source>
</evidence>
<organism evidence="2 3">
    <name type="scientific">Streptomyces albiaxialis</name>
    <dbReference type="NCBI Taxonomy" id="329523"/>
    <lineage>
        <taxon>Bacteria</taxon>
        <taxon>Bacillati</taxon>
        <taxon>Actinomycetota</taxon>
        <taxon>Actinomycetes</taxon>
        <taxon>Kitasatosporales</taxon>
        <taxon>Streptomycetaceae</taxon>
        <taxon>Streptomyces</taxon>
    </lineage>
</organism>
<protein>
    <submittedName>
        <fullName evidence="2">Uncharacterized protein</fullName>
    </submittedName>
</protein>
<proteinExistence type="predicted"/>
<evidence type="ECO:0000313" key="3">
    <source>
        <dbReference type="Proteomes" id="UP001500016"/>
    </source>
</evidence>
<gene>
    <name evidence="2" type="ORF">GCM10009801_05550</name>
</gene>
<comment type="caution">
    <text evidence="2">The sequence shown here is derived from an EMBL/GenBank/DDBJ whole genome shotgun (WGS) entry which is preliminary data.</text>
</comment>
<keyword evidence="3" id="KW-1185">Reference proteome</keyword>
<feature type="compositionally biased region" description="Polar residues" evidence="1">
    <location>
        <begin position="62"/>
        <end position="76"/>
    </location>
</feature>
<evidence type="ECO:0000256" key="1">
    <source>
        <dbReference type="SAM" id="MobiDB-lite"/>
    </source>
</evidence>
<accession>A0ABN2VH67</accession>
<reference evidence="2 3" key="1">
    <citation type="journal article" date="2019" name="Int. J. Syst. Evol. Microbiol.">
        <title>The Global Catalogue of Microorganisms (GCM) 10K type strain sequencing project: providing services to taxonomists for standard genome sequencing and annotation.</title>
        <authorList>
            <consortium name="The Broad Institute Genomics Platform"/>
            <consortium name="The Broad Institute Genome Sequencing Center for Infectious Disease"/>
            <person name="Wu L."/>
            <person name="Ma J."/>
        </authorList>
    </citation>
    <scope>NUCLEOTIDE SEQUENCE [LARGE SCALE GENOMIC DNA]</scope>
    <source>
        <strain evidence="2 3">JCM 15478</strain>
    </source>
</reference>
<sequence>MGGWKQYGFPWDGQPLSRSSRRTGKGLRTGIRTRTPGRTRTPRAGGAPAAEGAWGTGAVRTSGATAEWSGQASGSQPWFPPWPPGLHESGAGTAIARPPTTGASRARGSTRRPETAGGAYGRYADSTGAVPSLFASAGSISSA</sequence>